<reference evidence="1 2" key="1">
    <citation type="submission" date="2018-11" db="EMBL/GenBank/DDBJ databases">
        <title>Rufibacter latericius sp. nov., isolated from water in Baiyang Lake.</title>
        <authorList>
            <person name="Yang Y."/>
        </authorList>
    </citation>
    <scope>NUCLEOTIDE SEQUENCE [LARGE SCALE GENOMIC DNA]</scope>
    <source>
        <strain evidence="1 2">MCC P1</strain>
    </source>
</reference>
<dbReference type="AlphaFoldDB" id="A0A3M9MR24"/>
<evidence type="ECO:0000313" key="2">
    <source>
        <dbReference type="Proteomes" id="UP000271010"/>
    </source>
</evidence>
<dbReference type="EMBL" id="RJJE01000017">
    <property type="protein sequence ID" value="RNI27665.1"/>
    <property type="molecule type" value="Genomic_DNA"/>
</dbReference>
<organism evidence="1 2">
    <name type="scientific">Rufibacter immobilis</name>
    <dbReference type="NCBI Taxonomy" id="1348778"/>
    <lineage>
        <taxon>Bacteria</taxon>
        <taxon>Pseudomonadati</taxon>
        <taxon>Bacteroidota</taxon>
        <taxon>Cytophagia</taxon>
        <taxon>Cytophagales</taxon>
        <taxon>Hymenobacteraceae</taxon>
        <taxon>Rufibacter</taxon>
    </lineage>
</organism>
<sequence>MTTKEAFVWLAGQRNVHKELGYTAENWKSMKKRFKSGELSTEKIEEALKLAGFEVVQEKQWALKS</sequence>
<proteinExistence type="predicted"/>
<accession>A0A3M9MR24</accession>
<name>A0A3M9MR24_9BACT</name>
<comment type="caution">
    <text evidence="1">The sequence shown here is derived from an EMBL/GenBank/DDBJ whole genome shotgun (WGS) entry which is preliminary data.</text>
</comment>
<protein>
    <submittedName>
        <fullName evidence="1">Uncharacterized protein</fullName>
    </submittedName>
</protein>
<keyword evidence="2" id="KW-1185">Reference proteome</keyword>
<dbReference type="RefSeq" id="WP_123134133.1">
    <property type="nucleotide sequence ID" value="NZ_RJJE01000017.1"/>
</dbReference>
<dbReference type="Proteomes" id="UP000271010">
    <property type="component" value="Unassembled WGS sequence"/>
</dbReference>
<gene>
    <name evidence="1" type="ORF">EFA69_16230</name>
</gene>
<evidence type="ECO:0000313" key="1">
    <source>
        <dbReference type="EMBL" id="RNI27665.1"/>
    </source>
</evidence>